<dbReference type="HOGENOM" id="CLU_056929_0_2_9"/>
<dbReference type="PATRIC" id="fig|176280.10.peg.1932"/>
<dbReference type="InterPro" id="IPR050963">
    <property type="entry name" value="Sirohydro_Cobaltochel/CbiX"/>
</dbReference>
<gene>
    <name evidence="3" type="ordered locus">SE_1979</name>
</gene>
<dbReference type="PANTHER" id="PTHR33542">
    <property type="entry name" value="SIROHYDROCHLORIN FERROCHELATASE, CHLOROPLASTIC"/>
    <property type="match status" value="1"/>
</dbReference>
<dbReference type="Proteomes" id="UP000001411">
    <property type="component" value="Chromosome"/>
</dbReference>
<evidence type="ECO:0000313" key="4">
    <source>
        <dbReference type="Proteomes" id="UP000001411"/>
    </source>
</evidence>
<reference evidence="3 4" key="1">
    <citation type="journal article" date="2003" name="Mol. Microbiol.">
        <title>Genome-based analysis of virulence genes in a non-biofilm-forming Staphylococcus epidermidis strain (ATCC 12228).</title>
        <authorList>
            <person name="Zhang Y.Q."/>
            <person name="Ren S.X."/>
            <person name="Li H.L."/>
            <person name="Wang Y.X."/>
            <person name="Fu G."/>
            <person name="Yang J."/>
            <person name="Qin Z.Q."/>
            <person name="Miao Y.G."/>
            <person name="Wang W.Y."/>
            <person name="Chen R.S."/>
            <person name="Shen Y."/>
            <person name="Chen Z."/>
            <person name="Yuan Z.H."/>
            <person name="Zhao G.P."/>
            <person name="Qu D."/>
            <person name="Danchin A."/>
            <person name="Wen Y.M."/>
        </authorList>
    </citation>
    <scope>NUCLEOTIDE SEQUENCE [LARGE SCALE GENOMIC DNA]</scope>
    <source>
        <strain evidence="4">ATCC 12228 / FDA PCI 1200</strain>
    </source>
</reference>
<protein>
    <submittedName>
        <fullName evidence="3">NirR protein</fullName>
    </submittedName>
</protein>
<dbReference type="AlphaFoldDB" id="A0A0H2VJ88"/>
<sequence length="239" mass="27327">MIGNILVAHGMRKGNQNEALEEFIGTLLKDEQYYYELAFLESETQNLEIIMEKMIKQGITKFRIVPLLIFSAMHYISDIPQILKEMKARYPQIDSKMSAPLGTHPYMKTLVENRIAEEKVSEGSTKATIVIAHGNGSGRFTKAHDELKAFVKTLDSHHPVYARALYGTLAFKNDLDKISEQYDELVIVPLFLFDGRLVNKVKRLLGEMTLHSQLHITPSINFDPILRLIIRERLEALDI</sequence>
<dbReference type="CDD" id="cd03416">
    <property type="entry name" value="CbiX_SirB_N"/>
    <property type="match status" value="1"/>
</dbReference>
<dbReference type="Pfam" id="PF01903">
    <property type="entry name" value="CbiX"/>
    <property type="match status" value="2"/>
</dbReference>
<evidence type="ECO:0000313" key="3">
    <source>
        <dbReference type="EMBL" id="AAO05620.1"/>
    </source>
</evidence>
<name>A0A0H2VJ88_STAES</name>
<proteinExistence type="predicted"/>
<dbReference type="PANTHER" id="PTHR33542:SF3">
    <property type="entry name" value="SIROHYDROCHLORIN FERROCHELATASE, CHLOROPLASTIC"/>
    <property type="match status" value="1"/>
</dbReference>
<keyword evidence="1" id="KW-0479">Metal-binding</keyword>
<dbReference type="SMR" id="A0A0H2VJ88"/>
<accession>A0A0H2VJ88</accession>
<evidence type="ECO:0000256" key="2">
    <source>
        <dbReference type="ARBA" id="ARBA00023239"/>
    </source>
</evidence>
<organism evidence="3 4">
    <name type="scientific">Staphylococcus epidermidis (strain ATCC 12228 / FDA PCI 1200)</name>
    <dbReference type="NCBI Taxonomy" id="176280"/>
    <lineage>
        <taxon>Bacteria</taxon>
        <taxon>Bacillati</taxon>
        <taxon>Bacillota</taxon>
        <taxon>Bacilli</taxon>
        <taxon>Bacillales</taxon>
        <taxon>Staphylococcaceae</taxon>
        <taxon>Staphylococcus</taxon>
    </lineage>
</organism>
<keyword evidence="2" id="KW-0456">Lyase</keyword>
<dbReference type="OrthoDB" id="9797895at2"/>
<dbReference type="SUPFAM" id="SSF53800">
    <property type="entry name" value="Chelatase"/>
    <property type="match status" value="1"/>
</dbReference>
<dbReference type="GO" id="GO:0016829">
    <property type="term" value="F:lyase activity"/>
    <property type="evidence" value="ECO:0007669"/>
    <property type="project" value="UniProtKB-KW"/>
</dbReference>
<dbReference type="InterPro" id="IPR002762">
    <property type="entry name" value="CbiX-like"/>
</dbReference>
<dbReference type="Gene3D" id="3.40.50.1400">
    <property type="match status" value="2"/>
</dbReference>
<dbReference type="eggNOG" id="COG2138">
    <property type="taxonomic scope" value="Bacteria"/>
</dbReference>
<dbReference type="RefSeq" id="WP_002485231.1">
    <property type="nucleotide sequence ID" value="NC_004461.1"/>
</dbReference>
<dbReference type="KEGG" id="sep:SE_1979"/>
<dbReference type="GO" id="GO:0046872">
    <property type="term" value="F:metal ion binding"/>
    <property type="evidence" value="ECO:0007669"/>
    <property type="project" value="UniProtKB-KW"/>
</dbReference>
<dbReference type="EMBL" id="AE015929">
    <property type="protein sequence ID" value="AAO05620.1"/>
    <property type="molecule type" value="Genomic_DNA"/>
</dbReference>
<evidence type="ECO:0000256" key="1">
    <source>
        <dbReference type="ARBA" id="ARBA00022723"/>
    </source>
</evidence>